<dbReference type="Proteomes" id="UP000295066">
    <property type="component" value="Unassembled WGS sequence"/>
</dbReference>
<dbReference type="EMBL" id="SORI01000006">
    <property type="protein sequence ID" value="TDY61225.1"/>
    <property type="molecule type" value="Genomic_DNA"/>
</dbReference>
<evidence type="ECO:0000256" key="1">
    <source>
        <dbReference type="SAM" id="SignalP"/>
    </source>
</evidence>
<dbReference type="AlphaFoldDB" id="A0A4R8MBI2"/>
<dbReference type="Gene3D" id="2.30.30.40">
    <property type="entry name" value="SH3 Domains"/>
    <property type="match status" value="1"/>
</dbReference>
<reference evidence="3 4" key="1">
    <citation type="submission" date="2019-03" db="EMBL/GenBank/DDBJ databases">
        <title>Genomic Encyclopedia of Type Strains, Phase IV (KMG-IV): sequencing the most valuable type-strain genomes for metagenomic binning, comparative biology and taxonomic classification.</title>
        <authorList>
            <person name="Goeker M."/>
        </authorList>
    </citation>
    <scope>NUCLEOTIDE SEQUENCE [LARGE SCALE GENOMIC DNA]</scope>
    <source>
        <strain evidence="3 4">DSM 25964</strain>
    </source>
</reference>
<dbReference type="OrthoDB" id="7433551at2"/>
<gene>
    <name evidence="3" type="ORF">C8D99_10680</name>
</gene>
<accession>A0A4R8MBI2</accession>
<protein>
    <recommendedName>
        <fullName evidence="2">SH3b domain-containing protein</fullName>
    </recommendedName>
</protein>
<organism evidence="3 4">
    <name type="scientific">Aminivibrio pyruvatiphilus</name>
    <dbReference type="NCBI Taxonomy" id="1005740"/>
    <lineage>
        <taxon>Bacteria</taxon>
        <taxon>Thermotogati</taxon>
        <taxon>Synergistota</taxon>
        <taxon>Synergistia</taxon>
        <taxon>Synergistales</taxon>
        <taxon>Aminobacteriaceae</taxon>
        <taxon>Aminivibrio</taxon>
    </lineage>
</organism>
<proteinExistence type="predicted"/>
<dbReference type="RefSeq" id="WP_133957274.1">
    <property type="nucleotide sequence ID" value="NZ_SORI01000006.1"/>
</dbReference>
<evidence type="ECO:0000313" key="4">
    <source>
        <dbReference type="Proteomes" id="UP000295066"/>
    </source>
</evidence>
<keyword evidence="4" id="KW-1185">Reference proteome</keyword>
<feature type="domain" description="SH3b" evidence="2">
    <location>
        <begin position="48"/>
        <end position="105"/>
    </location>
</feature>
<feature type="chain" id="PRO_5020375172" description="SH3b domain-containing protein" evidence="1">
    <location>
        <begin position="21"/>
        <end position="247"/>
    </location>
</feature>
<comment type="caution">
    <text evidence="3">The sequence shown here is derived from an EMBL/GenBank/DDBJ whole genome shotgun (WGS) entry which is preliminary data.</text>
</comment>
<feature type="signal peptide" evidence="1">
    <location>
        <begin position="1"/>
        <end position="20"/>
    </location>
</feature>
<dbReference type="Pfam" id="PF08239">
    <property type="entry name" value="SH3_3"/>
    <property type="match status" value="1"/>
</dbReference>
<name>A0A4R8MBI2_9BACT</name>
<sequence>MNGKKGWILLCILWAGSVLFAGAPAGASLPSGEELRVRPAPAFVSGTGVNVRSGPSTAFKSLGKLDGQDSEELAAVDAARGEDGKTWFLILSAKAGEGWIRGDFLRFEGLDDSLWRLFTRIRRDLGVTPVMAVSRLGKPDTTKSRSFRPEDRPEDVTETEMVYPEGTLVFWSMKDGAFLVSADFTGRIDGFGEVAFGADADAVEKLLGPPHGVRNRVWTYHSGMSRIHIRFDMDGRVDRLILERDPY</sequence>
<evidence type="ECO:0000259" key="2">
    <source>
        <dbReference type="Pfam" id="PF08239"/>
    </source>
</evidence>
<keyword evidence="1" id="KW-0732">Signal</keyword>
<dbReference type="InterPro" id="IPR003646">
    <property type="entry name" value="SH3-like_bac-type"/>
</dbReference>
<evidence type="ECO:0000313" key="3">
    <source>
        <dbReference type="EMBL" id="TDY61225.1"/>
    </source>
</evidence>